<proteinExistence type="predicted"/>
<dbReference type="EMBL" id="JAPEUX010000001">
    <property type="protein sequence ID" value="KAJ4360070.1"/>
    <property type="molecule type" value="Genomic_DNA"/>
</dbReference>
<dbReference type="GeneID" id="80904159"/>
<sequence>MGRLLAPLAVLSALTTLASAGLQITSPKAGAKLTAGDALKVEWKEAGSGPGVDDLTTYEAFLCAGPNDPGNANTVIYPITTSGNFAKGGSSAEGKIPATVGGNSPSNAYYVKIVATGAQGGTYTVFSDRFSYTGMTASFSAAFTAAMKDVTGTDGPSTVDTTVKDAADASSVADDEYEVEYTMQTGATRYAPMQPVPGTKITAKTAKPQYPTSSVKIATTNLPIPSIQTTITQSQTHKVTSIENTVAAAPMPSDDMAKFLRRWED</sequence>
<dbReference type="Pfam" id="PF10342">
    <property type="entry name" value="Kre9_KNH"/>
    <property type="match status" value="1"/>
</dbReference>
<dbReference type="Pfam" id="PF05390">
    <property type="entry name" value="Kre9_KNH1_C"/>
    <property type="match status" value="1"/>
</dbReference>
<comment type="caution">
    <text evidence="5">The sequence shown here is derived from an EMBL/GenBank/DDBJ whole genome shotgun (WGS) entry which is preliminary data.</text>
</comment>
<dbReference type="InterPro" id="IPR008659">
    <property type="entry name" value="Kre9/Knh1_C"/>
</dbReference>
<feature type="domain" description="Yeast cell wall synthesis Kre9/Knh1-like N-terminal" evidence="4">
    <location>
        <begin position="26"/>
        <end position="131"/>
    </location>
</feature>
<evidence type="ECO:0000259" key="4">
    <source>
        <dbReference type="Pfam" id="PF10342"/>
    </source>
</evidence>
<feature type="domain" description="Yeast cell wall synthesis Kre9/Knh1 C-terminal" evidence="3">
    <location>
        <begin position="176"/>
        <end position="255"/>
    </location>
</feature>
<feature type="signal peptide" evidence="2">
    <location>
        <begin position="1"/>
        <end position="20"/>
    </location>
</feature>
<dbReference type="InterPro" id="IPR045328">
    <property type="entry name" value="Kre9/Knh1"/>
</dbReference>
<dbReference type="RefSeq" id="XP_056076272.1">
    <property type="nucleotide sequence ID" value="XM_056209450.1"/>
</dbReference>
<keyword evidence="1 2" id="KW-0732">Signal</keyword>
<dbReference type="Proteomes" id="UP001140513">
    <property type="component" value="Unassembled WGS sequence"/>
</dbReference>
<evidence type="ECO:0000256" key="1">
    <source>
        <dbReference type="ARBA" id="ARBA00022729"/>
    </source>
</evidence>
<reference evidence="5" key="1">
    <citation type="submission" date="2022-10" db="EMBL/GenBank/DDBJ databases">
        <title>Tapping the CABI collections for fungal endophytes: first genome assemblies for Collariella, Neodidymelliopsis, Ascochyta clinopodiicola, Didymella pomorum, Didymosphaeria variabile, Neocosmospora piperis and Neocucurbitaria cava.</title>
        <authorList>
            <person name="Hill R."/>
        </authorList>
    </citation>
    <scope>NUCLEOTIDE SEQUENCE</scope>
    <source>
        <strain evidence="5">IMI 356815</strain>
    </source>
</reference>
<dbReference type="AlphaFoldDB" id="A0A9W8XWI1"/>
<evidence type="ECO:0000313" key="5">
    <source>
        <dbReference type="EMBL" id="KAJ4360070.1"/>
    </source>
</evidence>
<protein>
    <submittedName>
        <fullName evidence="5">Cell wall synthesis protein kre9</fullName>
    </submittedName>
</protein>
<dbReference type="GO" id="GO:0042546">
    <property type="term" value="P:cell wall biogenesis"/>
    <property type="evidence" value="ECO:0007669"/>
    <property type="project" value="InterPro"/>
</dbReference>
<dbReference type="GO" id="GO:0006078">
    <property type="term" value="P:(1-&gt;6)-beta-D-glucan biosynthetic process"/>
    <property type="evidence" value="ECO:0007669"/>
    <property type="project" value="InterPro"/>
</dbReference>
<evidence type="ECO:0000256" key="2">
    <source>
        <dbReference type="SAM" id="SignalP"/>
    </source>
</evidence>
<gene>
    <name evidence="5" type="primary">KRE9</name>
    <name evidence="5" type="ORF">N0V89_000629</name>
</gene>
<dbReference type="PANTHER" id="PTHR28154:SF1">
    <property type="entry name" value="CELL WALL SYNTHESIS PROTEIN KNH1-RELATED"/>
    <property type="match status" value="1"/>
</dbReference>
<dbReference type="InterPro" id="IPR018466">
    <property type="entry name" value="Kre9/Knh1-like_N"/>
</dbReference>
<name>A0A9W8XWI1_9PLEO</name>
<organism evidence="5 6">
    <name type="scientific">Didymosphaeria variabile</name>
    <dbReference type="NCBI Taxonomy" id="1932322"/>
    <lineage>
        <taxon>Eukaryota</taxon>
        <taxon>Fungi</taxon>
        <taxon>Dikarya</taxon>
        <taxon>Ascomycota</taxon>
        <taxon>Pezizomycotina</taxon>
        <taxon>Dothideomycetes</taxon>
        <taxon>Pleosporomycetidae</taxon>
        <taxon>Pleosporales</taxon>
        <taxon>Massarineae</taxon>
        <taxon>Didymosphaeriaceae</taxon>
        <taxon>Didymosphaeria</taxon>
    </lineage>
</organism>
<dbReference type="OrthoDB" id="2432613at2759"/>
<evidence type="ECO:0000313" key="6">
    <source>
        <dbReference type="Proteomes" id="UP001140513"/>
    </source>
</evidence>
<keyword evidence="6" id="KW-1185">Reference proteome</keyword>
<accession>A0A9W8XWI1</accession>
<feature type="chain" id="PRO_5040964938" evidence="2">
    <location>
        <begin position="21"/>
        <end position="265"/>
    </location>
</feature>
<dbReference type="GO" id="GO:0005576">
    <property type="term" value="C:extracellular region"/>
    <property type="evidence" value="ECO:0007669"/>
    <property type="project" value="TreeGrafter"/>
</dbReference>
<evidence type="ECO:0000259" key="3">
    <source>
        <dbReference type="Pfam" id="PF05390"/>
    </source>
</evidence>
<dbReference type="PANTHER" id="PTHR28154">
    <property type="entry name" value="CELL WALL SYNTHESIS PROTEIN KNH1-RELATED"/>
    <property type="match status" value="1"/>
</dbReference>
<dbReference type="GO" id="GO:0031505">
    <property type="term" value="P:fungal-type cell wall organization"/>
    <property type="evidence" value="ECO:0007669"/>
    <property type="project" value="TreeGrafter"/>
</dbReference>